<dbReference type="EMBL" id="JAFCJH010000024">
    <property type="protein sequence ID" value="MBR0798166.1"/>
    <property type="molecule type" value="Genomic_DNA"/>
</dbReference>
<name>A0ABS5FPA7_9BRAD</name>
<sequence>MGIWTNMDFDQVGFAHIARLVPSSLSTEQQGEAFALAESSVRAIGLANCIAHVEIVVGDNGPKLLEVAARVGGGRNALMERAFGISLIEQYARVLEGHDPEIVHVLSNSVAVISPFPLKAGNYLGSPGIERVKRNCAGLEAVNVRAKVGERVGPAHEGFLPPSSITLTSEARFELETTVRSILSDQDFYSVG</sequence>
<keyword evidence="7" id="KW-1185">Reference proteome</keyword>
<evidence type="ECO:0000256" key="4">
    <source>
        <dbReference type="PROSITE-ProRule" id="PRU00409"/>
    </source>
</evidence>
<protein>
    <recommendedName>
        <fullName evidence="5">ATP-grasp domain-containing protein</fullName>
    </recommendedName>
</protein>
<evidence type="ECO:0000256" key="1">
    <source>
        <dbReference type="ARBA" id="ARBA00022598"/>
    </source>
</evidence>
<dbReference type="PANTHER" id="PTHR43585">
    <property type="entry name" value="FUMIPYRROLE BIOSYNTHESIS PROTEIN C"/>
    <property type="match status" value="1"/>
</dbReference>
<dbReference type="PANTHER" id="PTHR43585:SF2">
    <property type="entry name" value="ATP-GRASP ENZYME FSQD"/>
    <property type="match status" value="1"/>
</dbReference>
<evidence type="ECO:0000313" key="6">
    <source>
        <dbReference type="EMBL" id="MBR0798166.1"/>
    </source>
</evidence>
<feature type="domain" description="ATP-grasp" evidence="5">
    <location>
        <begin position="22"/>
        <end position="96"/>
    </location>
</feature>
<keyword evidence="1" id="KW-0436">Ligase</keyword>
<dbReference type="SUPFAM" id="SSF56059">
    <property type="entry name" value="Glutathione synthetase ATP-binding domain-like"/>
    <property type="match status" value="1"/>
</dbReference>
<comment type="caution">
    <text evidence="6">The sequence shown here is derived from an EMBL/GenBank/DDBJ whole genome shotgun (WGS) entry which is preliminary data.</text>
</comment>
<dbReference type="PROSITE" id="PS50975">
    <property type="entry name" value="ATP_GRASP"/>
    <property type="match status" value="1"/>
</dbReference>
<evidence type="ECO:0000256" key="3">
    <source>
        <dbReference type="ARBA" id="ARBA00022840"/>
    </source>
</evidence>
<keyword evidence="3 4" id="KW-0067">ATP-binding</keyword>
<gene>
    <name evidence="6" type="ORF">JQ615_22500</name>
</gene>
<organism evidence="6 7">
    <name type="scientific">Bradyrhizobium jicamae</name>
    <dbReference type="NCBI Taxonomy" id="280332"/>
    <lineage>
        <taxon>Bacteria</taxon>
        <taxon>Pseudomonadati</taxon>
        <taxon>Pseudomonadota</taxon>
        <taxon>Alphaproteobacteria</taxon>
        <taxon>Hyphomicrobiales</taxon>
        <taxon>Nitrobacteraceae</taxon>
        <taxon>Bradyrhizobium</taxon>
    </lineage>
</organism>
<dbReference type="InterPro" id="IPR011761">
    <property type="entry name" value="ATP-grasp"/>
</dbReference>
<dbReference type="Proteomes" id="UP001315278">
    <property type="component" value="Unassembled WGS sequence"/>
</dbReference>
<dbReference type="Gene3D" id="3.30.470.20">
    <property type="entry name" value="ATP-grasp fold, B domain"/>
    <property type="match status" value="1"/>
</dbReference>
<proteinExistence type="predicted"/>
<evidence type="ECO:0000259" key="5">
    <source>
        <dbReference type="PROSITE" id="PS50975"/>
    </source>
</evidence>
<evidence type="ECO:0000313" key="7">
    <source>
        <dbReference type="Proteomes" id="UP001315278"/>
    </source>
</evidence>
<reference evidence="7" key="1">
    <citation type="journal article" date="2021" name="ISME J.">
        <title>Evolutionary origin and ecological implication of a unique nif island in free-living Bradyrhizobium lineages.</title>
        <authorList>
            <person name="Tao J."/>
        </authorList>
    </citation>
    <scope>NUCLEOTIDE SEQUENCE [LARGE SCALE GENOMIC DNA]</scope>
    <source>
        <strain evidence="7">SZCCT0434</strain>
    </source>
</reference>
<dbReference type="RefSeq" id="WP_212493614.1">
    <property type="nucleotide sequence ID" value="NZ_JAFCJH010000024.1"/>
</dbReference>
<accession>A0ABS5FPA7</accession>
<keyword evidence="2 4" id="KW-0547">Nucleotide-binding</keyword>
<dbReference type="InterPro" id="IPR052032">
    <property type="entry name" value="ATP-dep_AA_Ligase"/>
</dbReference>
<evidence type="ECO:0000256" key="2">
    <source>
        <dbReference type="ARBA" id="ARBA00022741"/>
    </source>
</evidence>